<organism evidence="1 2">
    <name type="scientific">Aquimarina hainanensis</name>
    <dbReference type="NCBI Taxonomy" id="1578017"/>
    <lineage>
        <taxon>Bacteria</taxon>
        <taxon>Pseudomonadati</taxon>
        <taxon>Bacteroidota</taxon>
        <taxon>Flavobacteriia</taxon>
        <taxon>Flavobacteriales</taxon>
        <taxon>Flavobacteriaceae</taxon>
        <taxon>Aquimarina</taxon>
    </lineage>
</organism>
<evidence type="ECO:0000313" key="1">
    <source>
        <dbReference type="EMBL" id="MFD2590014.1"/>
    </source>
</evidence>
<gene>
    <name evidence="1" type="ORF">ACFSTE_04180</name>
</gene>
<proteinExistence type="predicted"/>
<dbReference type="RefSeq" id="WP_176029536.1">
    <property type="nucleotide sequence ID" value="NZ_JBHSJV010000001.1"/>
</dbReference>
<evidence type="ECO:0000313" key="2">
    <source>
        <dbReference type="Proteomes" id="UP001597459"/>
    </source>
</evidence>
<dbReference type="EMBL" id="JBHULX010000003">
    <property type="protein sequence ID" value="MFD2590014.1"/>
    <property type="molecule type" value="Genomic_DNA"/>
</dbReference>
<sequence>MFRQKTITVETDRDSVCAGDDMTRHNKFLDIPENYSVKKLVKTLSKHYPIASNWAIWAGSYENHKCIRDRYGNWLIDEKTSIKTFFQDIETFVFFDKESFGTKCTKEIASS</sequence>
<protein>
    <submittedName>
        <fullName evidence="1">Uncharacterized protein</fullName>
    </submittedName>
</protein>
<name>A0ABW5N549_9FLAO</name>
<accession>A0ABW5N549</accession>
<keyword evidence="2" id="KW-1185">Reference proteome</keyword>
<dbReference type="Proteomes" id="UP001597459">
    <property type="component" value="Unassembled WGS sequence"/>
</dbReference>
<comment type="caution">
    <text evidence="1">The sequence shown here is derived from an EMBL/GenBank/DDBJ whole genome shotgun (WGS) entry which is preliminary data.</text>
</comment>
<reference evidence="2" key="1">
    <citation type="journal article" date="2019" name="Int. J. Syst. Evol. Microbiol.">
        <title>The Global Catalogue of Microorganisms (GCM) 10K type strain sequencing project: providing services to taxonomists for standard genome sequencing and annotation.</title>
        <authorList>
            <consortium name="The Broad Institute Genomics Platform"/>
            <consortium name="The Broad Institute Genome Sequencing Center for Infectious Disease"/>
            <person name="Wu L."/>
            <person name="Ma J."/>
        </authorList>
    </citation>
    <scope>NUCLEOTIDE SEQUENCE [LARGE SCALE GENOMIC DNA]</scope>
    <source>
        <strain evidence="2">KCTC 42423</strain>
    </source>
</reference>